<feature type="compositionally biased region" description="Basic residues" evidence="1">
    <location>
        <begin position="97"/>
        <end position="106"/>
    </location>
</feature>
<feature type="compositionally biased region" description="Polar residues" evidence="1">
    <location>
        <begin position="82"/>
        <end position="94"/>
    </location>
</feature>
<evidence type="ECO:0000313" key="2">
    <source>
        <dbReference type="EMBL" id="AVP96223.1"/>
    </source>
</evidence>
<keyword evidence="3" id="KW-1185">Reference proteome</keyword>
<sequence>MFWLGRHLGRVGQVPVNLAPIRNSRHGDAADSNLARHTQATGVAMNAVHYLLMMVDLDNPAKPFAANPATKRPSPIARVAPSATTPVCSASATQRPARAKRPASQR</sequence>
<reference evidence="2 3" key="1">
    <citation type="submission" date="2018-03" db="EMBL/GenBank/DDBJ databases">
        <title>Ahniella affigens gen. nov., sp. nov., a gammaproteobacterium isolated from sandy soil near a stream.</title>
        <authorList>
            <person name="Ko Y."/>
            <person name="Kim J.-H."/>
        </authorList>
    </citation>
    <scope>NUCLEOTIDE SEQUENCE [LARGE SCALE GENOMIC DNA]</scope>
    <source>
        <strain evidence="2 3">D13</strain>
    </source>
</reference>
<accession>A0A2P1PMZ7</accession>
<feature type="region of interest" description="Disordered" evidence="1">
    <location>
        <begin position="68"/>
        <end position="106"/>
    </location>
</feature>
<gene>
    <name evidence="2" type="ORF">C7S18_03000</name>
</gene>
<reference evidence="2 3" key="2">
    <citation type="submission" date="2018-03" db="EMBL/GenBank/DDBJ databases">
        <authorList>
            <person name="Keele B.F."/>
        </authorList>
    </citation>
    <scope>NUCLEOTIDE SEQUENCE [LARGE SCALE GENOMIC DNA]</scope>
    <source>
        <strain evidence="2 3">D13</strain>
    </source>
</reference>
<dbReference type="AlphaFoldDB" id="A0A2P1PMZ7"/>
<protein>
    <submittedName>
        <fullName evidence="2">Uncharacterized protein</fullName>
    </submittedName>
</protein>
<dbReference type="KEGG" id="xba:C7S18_03000"/>
<organism evidence="2 3">
    <name type="scientific">Ahniella affigens</name>
    <dbReference type="NCBI Taxonomy" id="2021234"/>
    <lineage>
        <taxon>Bacteria</taxon>
        <taxon>Pseudomonadati</taxon>
        <taxon>Pseudomonadota</taxon>
        <taxon>Gammaproteobacteria</taxon>
        <taxon>Lysobacterales</taxon>
        <taxon>Rhodanobacteraceae</taxon>
        <taxon>Ahniella</taxon>
    </lineage>
</organism>
<name>A0A2P1PMZ7_9GAMM</name>
<evidence type="ECO:0000256" key="1">
    <source>
        <dbReference type="SAM" id="MobiDB-lite"/>
    </source>
</evidence>
<dbReference type="Proteomes" id="UP000241074">
    <property type="component" value="Chromosome"/>
</dbReference>
<dbReference type="EMBL" id="CP027860">
    <property type="protein sequence ID" value="AVP96223.1"/>
    <property type="molecule type" value="Genomic_DNA"/>
</dbReference>
<proteinExistence type="predicted"/>
<evidence type="ECO:0000313" key="3">
    <source>
        <dbReference type="Proteomes" id="UP000241074"/>
    </source>
</evidence>